<feature type="domain" description="PpiC" evidence="8">
    <location>
        <begin position="248"/>
        <end position="367"/>
    </location>
</feature>
<evidence type="ECO:0000256" key="4">
    <source>
        <dbReference type="ARBA" id="ARBA00022989"/>
    </source>
</evidence>
<dbReference type="Pfam" id="PF13145">
    <property type="entry name" value="Rotamase_2"/>
    <property type="match status" value="1"/>
</dbReference>
<dbReference type="PANTHER" id="PTHR47529">
    <property type="entry name" value="PEPTIDYL-PROLYL CIS-TRANS ISOMERASE D"/>
    <property type="match status" value="1"/>
</dbReference>
<dbReference type="Gene3D" id="1.10.4030.10">
    <property type="entry name" value="Porin chaperone SurA, peptide-binding domain"/>
    <property type="match status" value="1"/>
</dbReference>
<dbReference type="SUPFAM" id="SSF109998">
    <property type="entry name" value="Triger factor/SurA peptide-binding domain-like"/>
    <property type="match status" value="1"/>
</dbReference>
<dbReference type="RefSeq" id="WP_382165452.1">
    <property type="nucleotide sequence ID" value="NZ_JBHTBR010000002.1"/>
</dbReference>
<accession>A0ABW2IHX8</accession>
<reference evidence="10" key="1">
    <citation type="journal article" date="2019" name="Int. J. Syst. Evol. Microbiol.">
        <title>The Global Catalogue of Microorganisms (GCM) 10K type strain sequencing project: providing services to taxonomists for standard genome sequencing and annotation.</title>
        <authorList>
            <consortium name="The Broad Institute Genomics Platform"/>
            <consortium name="The Broad Institute Genome Sequencing Center for Infectious Disease"/>
            <person name="Wu L."/>
            <person name="Ma J."/>
        </authorList>
    </citation>
    <scope>NUCLEOTIDE SEQUENCE [LARGE SCALE GENOMIC DNA]</scope>
    <source>
        <strain evidence="10">CCUG 51308</strain>
    </source>
</reference>
<keyword evidence="2" id="KW-1003">Cell membrane</keyword>
<evidence type="ECO:0000259" key="8">
    <source>
        <dbReference type="Pfam" id="PF13145"/>
    </source>
</evidence>
<keyword evidence="4" id="KW-1133">Transmembrane helix</keyword>
<evidence type="ECO:0000256" key="5">
    <source>
        <dbReference type="ARBA" id="ARBA00023136"/>
    </source>
</evidence>
<proteinExistence type="inferred from homology"/>
<dbReference type="InterPro" id="IPR000297">
    <property type="entry name" value="PPIase_PpiC"/>
</dbReference>
<dbReference type="EMBL" id="JBHTBR010000002">
    <property type="protein sequence ID" value="MFC7290506.1"/>
    <property type="molecule type" value="Genomic_DNA"/>
</dbReference>
<protein>
    <submittedName>
        <fullName evidence="9">SurA N-terminal domain-containing protein</fullName>
    </submittedName>
</protein>
<dbReference type="InterPro" id="IPR027304">
    <property type="entry name" value="Trigger_fact/SurA_dom_sf"/>
</dbReference>
<organism evidence="9 10">
    <name type="scientific">Hirschia litorea</name>
    <dbReference type="NCBI Taxonomy" id="1199156"/>
    <lineage>
        <taxon>Bacteria</taxon>
        <taxon>Pseudomonadati</taxon>
        <taxon>Pseudomonadota</taxon>
        <taxon>Alphaproteobacteria</taxon>
        <taxon>Hyphomonadales</taxon>
        <taxon>Hyphomonadaceae</taxon>
        <taxon>Hirschia</taxon>
    </lineage>
</organism>
<gene>
    <name evidence="9" type="ORF">ACFQS8_02665</name>
</gene>
<dbReference type="PANTHER" id="PTHR47529:SF1">
    <property type="entry name" value="PERIPLASMIC CHAPERONE PPID"/>
    <property type="match status" value="1"/>
</dbReference>
<evidence type="ECO:0000256" key="6">
    <source>
        <dbReference type="ARBA" id="ARBA00023186"/>
    </source>
</evidence>
<comment type="subcellular location">
    <subcellularLocation>
        <location evidence="1">Cell membrane</location>
        <topology evidence="1">Single-pass type II membrane protein</topology>
    </subcellularLocation>
</comment>
<dbReference type="InterPro" id="IPR052029">
    <property type="entry name" value="PpiD_chaperone"/>
</dbReference>
<dbReference type="Proteomes" id="UP001596492">
    <property type="component" value="Unassembled WGS sequence"/>
</dbReference>
<evidence type="ECO:0000256" key="2">
    <source>
        <dbReference type="ARBA" id="ARBA00022475"/>
    </source>
</evidence>
<comment type="similarity">
    <text evidence="7">Belongs to the PpiD chaperone family.</text>
</comment>
<dbReference type="Pfam" id="PF13624">
    <property type="entry name" value="SurA_N_3"/>
    <property type="match status" value="1"/>
</dbReference>
<evidence type="ECO:0000313" key="9">
    <source>
        <dbReference type="EMBL" id="MFC7290506.1"/>
    </source>
</evidence>
<evidence type="ECO:0000256" key="1">
    <source>
        <dbReference type="ARBA" id="ARBA00004401"/>
    </source>
</evidence>
<comment type="caution">
    <text evidence="9">The sequence shown here is derived from an EMBL/GenBank/DDBJ whole genome shotgun (WGS) entry which is preliminary data.</text>
</comment>
<name>A0ABW2IHX8_9PROT</name>
<evidence type="ECO:0000256" key="7">
    <source>
        <dbReference type="ARBA" id="ARBA00038408"/>
    </source>
</evidence>
<keyword evidence="3" id="KW-0812">Transmembrane</keyword>
<evidence type="ECO:0000256" key="3">
    <source>
        <dbReference type="ARBA" id="ARBA00022692"/>
    </source>
</evidence>
<keyword evidence="10" id="KW-1185">Reference proteome</keyword>
<sequence length="633" mass="70414">MLSIVRRMVRSKFMLVIFGLLVVGLAGMGLPNMFSSAEPRGLISSGDRFIVKRDAERRVDAYLNAVRENQGRTLTRQEAAQNGTVQQILQGLISETALLGFADQHNIRASRFAVTEMVANAPRFKNAVTGEFDEDAFRAFANQQGMTIKQLEKDLKDSFTREYVVNAVRTGVNVPNSLGKVWMTSQSEQRSFSYVKIAPDQVPVDLEVTDEDLQAFYDEHNAAFRQPERKAVSIISMSPSDFLSAVEIPEADLRDMYELRIKDFSSPEQRTITEFTSSNRRDVQQAIDEIGAGRDKEEVLSSISSLTTTSRSITSSDLTNEEFSRAVFAVSNGTHIGPFELEDDLWTGVIVEEITPGLAKPFEAVSDEIFQSMALIESEKIFDQKQEEFFDLIGGGFTFEEASDALEIPVMSYESIDTQGRNERGQVIGGIVYRPMAAQIINQMSFDGEVSEILDDVANGLYVIRLDEIQKSYVPELADIEELTKESLLAFRKSQAVESQAQKVLEKATEIKNLQNVAEDFDLKFVKPSTNLTRREIPEGISRAMAFQILGAAEGDYVLAPEQDGSISVIHIEKITNLDPEMLDLMSISGKRAISEGLETDIESAFVEAIIQESEVEFNNDAIAEFVTSMSGT</sequence>
<keyword evidence="5" id="KW-0472">Membrane</keyword>
<keyword evidence="6" id="KW-0143">Chaperone</keyword>
<evidence type="ECO:0000313" key="10">
    <source>
        <dbReference type="Proteomes" id="UP001596492"/>
    </source>
</evidence>